<proteinExistence type="predicted"/>
<name>S2JDA1_MUCC1</name>
<feature type="signal peptide" evidence="1">
    <location>
        <begin position="1"/>
        <end position="21"/>
    </location>
</feature>
<sequence length="66" mass="7025">MKLSALSTAFVVLLLSSMLSAVPLPQQPAVAPIDIATPVKQDFAQVNRILSEGTIFLSFPDNGPEE</sequence>
<organism evidence="2 3">
    <name type="scientific">Mucor circinelloides f. circinelloides (strain 1006PhL)</name>
    <name type="common">Mucormycosis agent</name>
    <name type="synonym">Calyptromyces circinelloides</name>
    <dbReference type="NCBI Taxonomy" id="1220926"/>
    <lineage>
        <taxon>Eukaryota</taxon>
        <taxon>Fungi</taxon>
        <taxon>Fungi incertae sedis</taxon>
        <taxon>Mucoromycota</taxon>
        <taxon>Mucoromycotina</taxon>
        <taxon>Mucoromycetes</taxon>
        <taxon>Mucorales</taxon>
        <taxon>Mucorineae</taxon>
        <taxon>Mucoraceae</taxon>
        <taxon>Mucor</taxon>
    </lineage>
</organism>
<accession>S2JDA1</accession>
<evidence type="ECO:0000313" key="3">
    <source>
        <dbReference type="Proteomes" id="UP000014254"/>
    </source>
</evidence>
<reference evidence="3" key="1">
    <citation type="submission" date="2013-05" db="EMBL/GenBank/DDBJ databases">
        <title>The Genome sequence of Mucor circinelloides f. circinelloides 1006PhL.</title>
        <authorList>
            <consortium name="The Broad Institute Genomics Platform"/>
            <person name="Cuomo C."/>
            <person name="Earl A."/>
            <person name="Findley K."/>
            <person name="Lee S.C."/>
            <person name="Walker B."/>
            <person name="Young S."/>
            <person name="Zeng Q."/>
            <person name="Gargeya S."/>
            <person name="Fitzgerald M."/>
            <person name="Haas B."/>
            <person name="Abouelleil A."/>
            <person name="Allen A.W."/>
            <person name="Alvarado L."/>
            <person name="Arachchi H.M."/>
            <person name="Berlin A.M."/>
            <person name="Chapman S.B."/>
            <person name="Gainer-Dewar J."/>
            <person name="Goldberg J."/>
            <person name="Griggs A."/>
            <person name="Gujja S."/>
            <person name="Hansen M."/>
            <person name="Howarth C."/>
            <person name="Imamovic A."/>
            <person name="Ireland A."/>
            <person name="Larimer J."/>
            <person name="McCowan C."/>
            <person name="Murphy C."/>
            <person name="Pearson M."/>
            <person name="Poon T.W."/>
            <person name="Priest M."/>
            <person name="Roberts A."/>
            <person name="Saif S."/>
            <person name="Shea T."/>
            <person name="Sisk P."/>
            <person name="Sykes S."/>
            <person name="Wortman J."/>
            <person name="Nusbaum C."/>
            <person name="Birren B."/>
        </authorList>
    </citation>
    <scope>NUCLEOTIDE SEQUENCE [LARGE SCALE GENOMIC DNA]</scope>
    <source>
        <strain evidence="3">1006PhL</strain>
    </source>
</reference>
<protein>
    <submittedName>
        <fullName evidence="2">Uncharacterized protein</fullName>
    </submittedName>
</protein>
<evidence type="ECO:0000313" key="2">
    <source>
        <dbReference type="EMBL" id="EPB87789.1"/>
    </source>
</evidence>
<keyword evidence="1" id="KW-0732">Signal</keyword>
<feature type="chain" id="PRO_5004509066" evidence="1">
    <location>
        <begin position="22"/>
        <end position="66"/>
    </location>
</feature>
<dbReference type="OrthoDB" id="10366827at2759"/>
<dbReference type="Proteomes" id="UP000014254">
    <property type="component" value="Unassembled WGS sequence"/>
</dbReference>
<keyword evidence="3" id="KW-1185">Reference proteome</keyword>
<dbReference type="AlphaFoldDB" id="S2JDA1"/>
<evidence type="ECO:0000256" key="1">
    <source>
        <dbReference type="SAM" id="SignalP"/>
    </source>
</evidence>
<gene>
    <name evidence="2" type="ORF">HMPREF1544_05449</name>
</gene>
<dbReference type="InParanoid" id="S2JDA1"/>
<dbReference type="EMBL" id="KE123962">
    <property type="protein sequence ID" value="EPB87789.1"/>
    <property type="molecule type" value="Genomic_DNA"/>
</dbReference>
<dbReference type="VEuPathDB" id="FungiDB:HMPREF1544_05449"/>